<comment type="caution">
    <text evidence="1">The sequence shown here is derived from an EMBL/GenBank/DDBJ whole genome shotgun (WGS) entry which is preliminary data.</text>
</comment>
<dbReference type="Proteomes" id="UP000828390">
    <property type="component" value="Unassembled WGS sequence"/>
</dbReference>
<dbReference type="EMBL" id="JAIWYP010000004">
    <property type="protein sequence ID" value="KAH3843072.1"/>
    <property type="molecule type" value="Genomic_DNA"/>
</dbReference>
<proteinExistence type="predicted"/>
<evidence type="ECO:0000313" key="1">
    <source>
        <dbReference type="EMBL" id="KAH3843072.1"/>
    </source>
</evidence>
<keyword evidence="2" id="KW-1185">Reference proteome</keyword>
<gene>
    <name evidence="1" type="ORF">DPMN_116579</name>
</gene>
<name>A0A9D4KPP7_DREPO</name>
<evidence type="ECO:0000313" key="2">
    <source>
        <dbReference type="Proteomes" id="UP000828390"/>
    </source>
</evidence>
<reference evidence="1" key="2">
    <citation type="submission" date="2020-11" db="EMBL/GenBank/DDBJ databases">
        <authorList>
            <person name="McCartney M.A."/>
            <person name="Auch B."/>
            <person name="Kono T."/>
            <person name="Mallez S."/>
            <person name="Becker A."/>
            <person name="Gohl D.M."/>
            <person name="Silverstein K.A.T."/>
            <person name="Koren S."/>
            <person name="Bechman K.B."/>
            <person name="Herman A."/>
            <person name="Abrahante J.E."/>
            <person name="Garbe J."/>
        </authorList>
    </citation>
    <scope>NUCLEOTIDE SEQUENCE</scope>
    <source>
        <strain evidence="1">Duluth1</strain>
        <tissue evidence="1">Whole animal</tissue>
    </source>
</reference>
<sequence>MKLFFHIKLLPSLIQDTVIALQGLSVAAALVYSDTIDIRVTIGTRPVKTGQVFNINAQNAQVLQMMDVS</sequence>
<organism evidence="1 2">
    <name type="scientific">Dreissena polymorpha</name>
    <name type="common">Zebra mussel</name>
    <name type="synonym">Mytilus polymorpha</name>
    <dbReference type="NCBI Taxonomy" id="45954"/>
    <lineage>
        <taxon>Eukaryota</taxon>
        <taxon>Metazoa</taxon>
        <taxon>Spiralia</taxon>
        <taxon>Lophotrochozoa</taxon>
        <taxon>Mollusca</taxon>
        <taxon>Bivalvia</taxon>
        <taxon>Autobranchia</taxon>
        <taxon>Heteroconchia</taxon>
        <taxon>Euheterodonta</taxon>
        <taxon>Imparidentia</taxon>
        <taxon>Neoheterodontei</taxon>
        <taxon>Myida</taxon>
        <taxon>Dreissenoidea</taxon>
        <taxon>Dreissenidae</taxon>
        <taxon>Dreissena</taxon>
    </lineage>
</organism>
<reference evidence="1" key="1">
    <citation type="journal article" date="2019" name="bioRxiv">
        <title>The Genome of the Zebra Mussel, Dreissena polymorpha: A Resource for Invasive Species Research.</title>
        <authorList>
            <person name="McCartney M.A."/>
            <person name="Auch B."/>
            <person name="Kono T."/>
            <person name="Mallez S."/>
            <person name="Zhang Y."/>
            <person name="Obille A."/>
            <person name="Becker A."/>
            <person name="Abrahante J.E."/>
            <person name="Garbe J."/>
            <person name="Badalamenti J.P."/>
            <person name="Herman A."/>
            <person name="Mangelson H."/>
            <person name="Liachko I."/>
            <person name="Sullivan S."/>
            <person name="Sone E.D."/>
            <person name="Koren S."/>
            <person name="Silverstein K.A.T."/>
            <person name="Beckman K.B."/>
            <person name="Gohl D.M."/>
        </authorList>
    </citation>
    <scope>NUCLEOTIDE SEQUENCE</scope>
    <source>
        <strain evidence="1">Duluth1</strain>
        <tissue evidence="1">Whole animal</tissue>
    </source>
</reference>
<dbReference type="AlphaFoldDB" id="A0A9D4KPP7"/>
<accession>A0A9D4KPP7</accession>
<protein>
    <submittedName>
        <fullName evidence="1">Uncharacterized protein</fullName>
    </submittedName>
</protein>